<proteinExistence type="predicted"/>
<accession>A0ACC1SYT3</accession>
<reference evidence="1" key="1">
    <citation type="submission" date="2022-08" db="EMBL/GenBank/DDBJ databases">
        <title>Genome Sequence of Fusarium decemcellulare.</title>
        <authorList>
            <person name="Buettner E."/>
        </authorList>
    </citation>
    <scope>NUCLEOTIDE SEQUENCE</scope>
    <source>
        <strain evidence="1">Babe19</strain>
    </source>
</reference>
<protein>
    <submittedName>
        <fullName evidence="1">Uncharacterized protein</fullName>
    </submittedName>
</protein>
<name>A0ACC1SYT3_9HYPO</name>
<organism evidence="1 2">
    <name type="scientific">Fusarium decemcellulare</name>
    <dbReference type="NCBI Taxonomy" id="57161"/>
    <lineage>
        <taxon>Eukaryota</taxon>
        <taxon>Fungi</taxon>
        <taxon>Dikarya</taxon>
        <taxon>Ascomycota</taxon>
        <taxon>Pezizomycotina</taxon>
        <taxon>Sordariomycetes</taxon>
        <taxon>Hypocreomycetidae</taxon>
        <taxon>Hypocreales</taxon>
        <taxon>Nectriaceae</taxon>
        <taxon>Fusarium</taxon>
        <taxon>Fusarium decemcellulare species complex</taxon>
    </lineage>
</organism>
<dbReference type="Proteomes" id="UP001148629">
    <property type="component" value="Unassembled WGS sequence"/>
</dbReference>
<keyword evidence="2" id="KW-1185">Reference proteome</keyword>
<gene>
    <name evidence="1" type="ORF">NM208_g840</name>
</gene>
<evidence type="ECO:0000313" key="1">
    <source>
        <dbReference type="EMBL" id="KAJ3548770.1"/>
    </source>
</evidence>
<evidence type="ECO:0000313" key="2">
    <source>
        <dbReference type="Proteomes" id="UP001148629"/>
    </source>
</evidence>
<sequence length="375" mass="41345">MHGGSPVKCDEGRPACDRCVSTDRVCDGYPSPFRIVTLEVPTPSTSEPAADSQPSLSLYQPKASIVTADEVNKLAHYFHRNRRATVCYQNEARAILENLWDPAIRHALNSLCALHDERSHTALTGSRGIFVNQPSLDAYNAAISILATRLRQEPSRASAQAALVCCQMFVSIEVIMCDYANAFQHFLLGLRIMYQYRNRPAVSSTGSVVPCHNPDFPHLDAFAIKLFASGYPGPRHLSTGQGAQTTGTNTLLCDQARSDLSALSAQVLEFLSRATDLQSHREAVELQTRRAEILSCLQFWEQMYSKCVQEIMGEVSSMKLQYSAAFILLLYHVLKVVVTLAMSASPDGAGEVEDEFHTLTEIASFATELRVGQRV</sequence>
<comment type="caution">
    <text evidence="1">The sequence shown here is derived from an EMBL/GenBank/DDBJ whole genome shotgun (WGS) entry which is preliminary data.</text>
</comment>
<dbReference type="EMBL" id="JANRMS010000039">
    <property type="protein sequence ID" value="KAJ3548770.1"/>
    <property type="molecule type" value="Genomic_DNA"/>
</dbReference>